<keyword evidence="10" id="KW-0902">Two-component regulatory system</keyword>
<feature type="domain" description="Response regulatory" evidence="16">
    <location>
        <begin position="551"/>
        <end position="669"/>
    </location>
</feature>
<organism evidence="19 20">
    <name type="scientific">Clostridium thailandense</name>
    <dbReference type="NCBI Taxonomy" id="2794346"/>
    <lineage>
        <taxon>Bacteria</taxon>
        <taxon>Bacillati</taxon>
        <taxon>Bacillota</taxon>
        <taxon>Clostridia</taxon>
        <taxon>Eubacteriales</taxon>
        <taxon>Clostridiaceae</taxon>
        <taxon>Clostridium</taxon>
    </lineage>
</organism>
<keyword evidence="7" id="KW-0418">Kinase</keyword>
<dbReference type="Pfam" id="PF00072">
    <property type="entry name" value="Response_reg"/>
    <property type="match status" value="1"/>
</dbReference>
<evidence type="ECO:0000256" key="5">
    <source>
        <dbReference type="ARBA" id="ARBA00022692"/>
    </source>
</evidence>
<evidence type="ECO:0000256" key="11">
    <source>
        <dbReference type="ARBA" id="ARBA00023136"/>
    </source>
</evidence>
<keyword evidence="20" id="KW-1185">Reference proteome</keyword>
<evidence type="ECO:0000256" key="4">
    <source>
        <dbReference type="ARBA" id="ARBA00022679"/>
    </source>
</evidence>
<dbReference type="SMART" id="SM00388">
    <property type="entry name" value="HisKA"/>
    <property type="match status" value="1"/>
</dbReference>
<dbReference type="Proteomes" id="UP000694308">
    <property type="component" value="Unassembled WGS sequence"/>
</dbReference>
<evidence type="ECO:0000313" key="20">
    <source>
        <dbReference type="Proteomes" id="UP000694308"/>
    </source>
</evidence>
<feature type="domain" description="PAS" evidence="17">
    <location>
        <begin position="134"/>
        <end position="204"/>
    </location>
</feature>
<dbReference type="InterPro" id="IPR001789">
    <property type="entry name" value="Sig_transdc_resp-reg_receiver"/>
</dbReference>
<dbReference type="InterPro" id="IPR003594">
    <property type="entry name" value="HATPase_dom"/>
</dbReference>
<protein>
    <recommendedName>
        <fullName evidence="12">Circadian input-output histidine kinase CikA</fullName>
    </recommendedName>
</protein>
<gene>
    <name evidence="19" type="ORF">I6U48_02450</name>
</gene>
<evidence type="ECO:0000256" key="13">
    <source>
        <dbReference type="PROSITE-ProRule" id="PRU00169"/>
    </source>
</evidence>
<dbReference type="InterPro" id="IPR003661">
    <property type="entry name" value="HisK_dim/P_dom"/>
</dbReference>
<keyword evidence="5" id="KW-0812">Transmembrane</keyword>
<evidence type="ECO:0000256" key="14">
    <source>
        <dbReference type="SAM" id="Coils"/>
    </source>
</evidence>
<feature type="domain" description="PAS" evidence="17">
    <location>
        <begin position="16"/>
        <end position="86"/>
    </location>
</feature>
<dbReference type="InterPro" id="IPR005467">
    <property type="entry name" value="His_kinase_dom"/>
</dbReference>
<dbReference type="PROSITE" id="PS50110">
    <property type="entry name" value="RESPONSE_REGULATORY"/>
    <property type="match status" value="1"/>
</dbReference>
<dbReference type="FunFam" id="1.10.287.130:FF:000004">
    <property type="entry name" value="Ethylene receptor 1"/>
    <property type="match status" value="1"/>
</dbReference>
<dbReference type="CDD" id="cd17546">
    <property type="entry name" value="REC_hyHK_CKI1_RcsC-like"/>
    <property type="match status" value="1"/>
</dbReference>
<feature type="domain" description="PAC" evidence="18">
    <location>
        <begin position="207"/>
        <end position="259"/>
    </location>
</feature>
<dbReference type="SMART" id="SM00091">
    <property type="entry name" value="PAS"/>
    <property type="match status" value="3"/>
</dbReference>
<name>A0A949WPT8_9CLOT</name>
<dbReference type="FunFam" id="3.30.565.10:FF:000010">
    <property type="entry name" value="Sensor histidine kinase RcsC"/>
    <property type="match status" value="1"/>
</dbReference>
<dbReference type="GO" id="GO:0005524">
    <property type="term" value="F:ATP binding"/>
    <property type="evidence" value="ECO:0007669"/>
    <property type="project" value="UniProtKB-KW"/>
</dbReference>
<dbReference type="InterPro" id="IPR000700">
    <property type="entry name" value="PAS-assoc_C"/>
</dbReference>
<dbReference type="PROSITE" id="PS50109">
    <property type="entry name" value="HIS_KIN"/>
    <property type="match status" value="1"/>
</dbReference>
<keyword evidence="9" id="KW-1133">Transmembrane helix</keyword>
<sequence>MGDQINDNSFINNYNDLQIYRAALYNANDIIILFSSEGNILKANKKAIDSYGYNKEELLSKNIFELRKREKPEIINAQFKRAKFGEIEFQTRHYRKDGSRFPVEVKSIGVEIDNHKFILSIIRDITNRIKNEKETRELASLVENTEDAIIGKNLEGIITSWNRGAENIYGYKKEETIGKHISIIIPEEKIDDFYKIMQKIKNDDKIKGFESIRKKKDGNLINVSITVSPIYDLEGNLIGASNITRDITDTKRIEKELRDKYEEISALYEELMATEEELRANYQELEEAKEEADKANKAKSEFLANMSHEIRTPMNGIIGLIDLLELTKLNNHQKEYLDMFRYSSRLLLSILNSILDISKIESGKFELNLKPFNLKKTLDRITKELSIACNNKSLEVFYYIDPYISFDLIGDEIRLNQVLINLINNAIKFTEKGQIIFKVKKINSSNNKSTLEFSVQDTGIGVKEEFKNDIFKKFVQQDMTYTKKYYGTGLGLAISRDIAKLMNGDIWFDSVENKGSTFYFTAEFLLDYTKDTYSKNLDLSDNKMTLNKAKRILIVEDNEINMKIACEMIERLGYKFECAYNGKQALEILKESPFDIILMDIQMPELNGYDTTKIIRKGEIGTQKHIHIIAMTAYSMNGDRETCIEMGMDDYISKPFDINTLKNVVLKFI</sequence>
<evidence type="ECO:0000259" key="15">
    <source>
        <dbReference type="PROSITE" id="PS50109"/>
    </source>
</evidence>
<dbReference type="SMART" id="SM00448">
    <property type="entry name" value="REC"/>
    <property type="match status" value="1"/>
</dbReference>
<feature type="coiled-coil region" evidence="14">
    <location>
        <begin position="250"/>
        <end position="305"/>
    </location>
</feature>
<evidence type="ECO:0000259" key="16">
    <source>
        <dbReference type="PROSITE" id="PS50110"/>
    </source>
</evidence>
<dbReference type="RefSeq" id="WP_218318814.1">
    <property type="nucleotide sequence ID" value="NZ_JAEEGC010000008.1"/>
</dbReference>
<comment type="caution">
    <text evidence="19">The sequence shown here is derived from an EMBL/GenBank/DDBJ whole genome shotgun (WGS) entry which is preliminary data.</text>
</comment>
<dbReference type="PANTHER" id="PTHR45339">
    <property type="entry name" value="HYBRID SIGNAL TRANSDUCTION HISTIDINE KINASE J"/>
    <property type="match status" value="1"/>
</dbReference>
<feature type="domain" description="PAC" evidence="18">
    <location>
        <begin position="87"/>
        <end position="137"/>
    </location>
</feature>
<evidence type="ECO:0000256" key="2">
    <source>
        <dbReference type="ARBA" id="ARBA00006402"/>
    </source>
</evidence>
<comment type="subcellular location">
    <subcellularLocation>
        <location evidence="1">Membrane</location>
    </subcellularLocation>
</comment>
<evidence type="ECO:0000256" key="3">
    <source>
        <dbReference type="ARBA" id="ARBA00022553"/>
    </source>
</evidence>
<evidence type="ECO:0000313" key="19">
    <source>
        <dbReference type="EMBL" id="MBV7271775.1"/>
    </source>
</evidence>
<dbReference type="CDD" id="cd16922">
    <property type="entry name" value="HATPase_EvgS-ArcB-TorS-like"/>
    <property type="match status" value="1"/>
</dbReference>
<dbReference type="GO" id="GO:0016020">
    <property type="term" value="C:membrane"/>
    <property type="evidence" value="ECO:0007669"/>
    <property type="project" value="UniProtKB-SubCell"/>
</dbReference>
<dbReference type="GO" id="GO:0000155">
    <property type="term" value="F:phosphorelay sensor kinase activity"/>
    <property type="evidence" value="ECO:0007669"/>
    <property type="project" value="InterPro"/>
</dbReference>
<dbReference type="SMART" id="SM00086">
    <property type="entry name" value="PAC"/>
    <property type="match status" value="2"/>
</dbReference>
<dbReference type="Pfam" id="PF13426">
    <property type="entry name" value="PAS_9"/>
    <property type="match status" value="2"/>
</dbReference>
<keyword evidence="4" id="KW-0808">Transferase</keyword>
<feature type="modified residue" description="4-aspartylphosphate" evidence="13">
    <location>
        <position position="600"/>
    </location>
</feature>
<dbReference type="InterPro" id="IPR000014">
    <property type="entry name" value="PAS"/>
</dbReference>
<comment type="similarity">
    <text evidence="2">In the N-terminal section; belongs to the phytochrome family.</text>
</comment>
<feature type="domain" description="Histidine kinase" evidence="15">
    <location>
        <begin position="305"/>
        <end position="526"/>
    </location>
</feature>
<keyword evidence="3 13" id="KW-0597">Phosphoprotein</keyword>
<evidence type="ECO:0000259" key="18">
    <source>
        <dbReference type="PROSITE" id="PS50113"/>
    </source>
</evidence>
<keyword evidence="8" id="KW-0067">ATP-binding</keyword>
<dbReference type="SMART" id="SM00387">
    <property type="entry name" value="HATPase_c"/>
    <property type="match status" value="1"/>
</dbReference>
<evidence type="ECO:0000256" key="8">
    <source>
        <dbReference type="ARBA" id="ARBA00022840"/>
    </source>
</evidence>
<dbReference type="Pfam" id="PF02518">
    <property type="entry name" value="HATPase_c"/>
    <property type="match status" value="1"/>
</dbReference>
<accession>A0A949WPT8</accession>
<evidence type="ECO:0000259" key="17">
    <source>
        <dbReference type="PROSITE" id="PS50112"/>
    </source>
</evidence>
<dbReference type="PANTHER" id="PTHR45339:SF1">
    <property type="entry name" value="HYBRID SIGNAL TRANSDUCTION HISTIDINE KINASE J"/>
    <property type="match status" value="1"/>
</dbReference>
<keyword evidence="14" id="KW-0175">Coiled coil</keyword>
<dbReference type="EMBL" id="JAEEGC010000008">
    <property type="protein sequence ID" value="MBV7271775.1"/>
    <property type="molecule type" value="Genomic_DNA"/>
</dbReference>
<dbReference type="PROSITE" id="PS50113">
    <property type="entry name" value="PAC"/>
    <property type="match status" value="2"/>
</dbReference>
<evidence type="ECO:0000256" key="10">
    <source>
        <dbReference type="ARBA" id="ARBA00023012"/>
    </source>
</evidence>
<dbReference type="CDD" id="cd00130">
    <property type="entry name" value="PAS"/>
    <property type="match status" value="2"/>
</dbReference>
<reference evidence="19" key="1">
    <citation type="submission" date="2020-12" db="EMBL/GenBank/DDBJ databases">
        <title>Clostridium thailandense sp. nov., a novel acetogenic bacterium isolated from peat land soil in Thailand.</title>
        <authorList>
            <person name="Chaikitkaew S."/>
            <person name="Birkeland N.K."/>
        </authorList>
    </citation>
    <scope>NUCLEOTIDE SEQUENCE</scope>
    <source>
        <strain evidence="19">PL3</strain>
    </source>
</reference>
<dbReference type="NCBIfam" id="TIGR00229">
    <property type="entry name" value="sensory_box"/>
    <property type="match status" value="2"/>
</dbReference>
<dbReference type="AlphaFoldDB" id="A0A949WPT8"/>
<dbReference type="PROSITE" id="PS50112">
    <property type="entry name" value="PAS"/>
    <property type="match status" value="2"/>
</dbReference>
<dbReference type="InterPro" id="IPR001610">
    <property type="entry name" value="PAC"/>
</dbReference>
<evidence type="ECO:0000256" key="6">
    <source>
        <dbReference type="ARBA" id="ARBA00022741"/>
    </source>
</evidence>
<evidence type="ECO:0000256" key="1">
    <source>
        <dbReference type="ARBA" id="ARBA00004370"/>
    </source>
</evidence>
<dbReference type="CDD" id="cd00082">
    <property type="entry name" value="HisKA"/>
    <property type="match status" value="1"/>
</dbReference>
<proteinExistence type="inferred from homology"/>
<keyword evidence="6" id="KW-0547">Nucleotide-binding</keyword>
<dbReference type="Pfam" id="PF00512">
    <property type="entry name" value="HisKA"/>
    <property type="match status" value="1"/>
</dbReference>
<evidence type="ECO:0000256" key="9">
    <source>
        <dbReference type="ARBA" id="ARBA00022989"/>
    </source>
</evidence>
<evidence type="ECO:0000256" key="12">
    <source>
        <dbReference type="ARBA" id="ARBA00074306"/>
    </source>
</evidence>
<evidence type="ECO:0000256" key="7">
    <source>
        <dbReference type="ARBA" id="ARBA00022777"/>
    </source>
</evidence>
<keyword evidence="11" id="KW-0472">Membrane</keyword>